<evidence type="ECO:0000256" key="2">
    <source>
        <dbReference type="ARBA" id="ARBA00006601"/>
    </source>
</evidence>
<reference evidence="11 12" key="1">
    <citation type="submission" date="2015-05" db="EMBL/GenBank/DDBJ databases">
        <title>Distinctive expansion of gene families associated with plant cell wall degradation and secondary metabolism in the genomes of grapevine trunk pathogens.</title>
        <authorList>
            <person name="Lawrence D.P."/>
            <person name="Travadon R."/>
            <person name="Rolshausen P.E."/>
            <person name="Baumgartner K."/>
        </authorList>
    </citation>
    <scope>NUCLEOTIDE SEQUENCE [LARGE SCALE GENOMIC DNA]</scope>
    <source>
        <strain evidence="11">UCRPC4</strain>
    </source>
</reference>
<dbReference type="EC" id="1.1.1.22" evidence="3"/>
<dbReference type="GO" id="GO:0005634">
    <property type="term" value="C:nucleus"/>
    <property type="evidence" value="ECO:0007669"/>
    <property type="project" value="TreeGrafter"/>
</dbReference>
<feature type="binding site" evidence="9">
    <location>
        <position position="98"/>
    </location>
    <ligand>
        <name>NAD(+)</name>
        <dbReference type="ChEBI" id="CHEBI:57540"/>
    </ligand>
</feature>
<dbReference type="SUPFAM" id="SSF52413">
    <property type="entry name" value="UDP-glucose/GDP-mannose dehydrogenase C-terminal domain"/>
    <property type="match status" value="1"/>
</dbReference>
<dbReference type="InterPro" id="IPR008927">
    <property type="entry name" value="6-PGluconate_DH-like_C_sf"/>
</dbReference>
<evidence type="ECO:0000256" key="5">
    <source>
        <dbReference type="ARBA" id="ARBA00023027"/>
    </source>
</evidence>
<evidence type="ECO:0000256" key="8">
    <source>
        <dbReference type="PIRSR" id="PIRSR500134-2"/>
    </source>
</evidence>
<feature type="binding site" evidence="9">
    <location>
        <position position="138"/>
    </location>
    <ligand>
        <name>NAD(+)</name>
        <dbReference type="ChEBI" id="CHEBI:57540"/>
    </ligand>
</feature>
<dbReference type="GO" id="GO:0003979">
    <property type="term" value="F:UDP-glucose 6-dehydrogenase activity"/>
    <property type="evidence" value="ECO:0007669"/>
    <property type="project" value="UniProtKB-EC"/>
</dbReference>
<dbReference type="PIRSF" id="PIRSF000124">
    <property type="entry name" value="UDPglc_GDPman_dh"/>
    <property type="match status" value="1"/>
</dbReference>
<name>A0A0G2F2U2_PHACM</name>
<reference evidence="11 12" key="2">
    <citation type="submission" date="2015-05" db="EMBL/GenBank/DDBJ databases">
        <authorList>
            <person name="Morales-Cruz A."/>
            <person name="Amrine K.C."/>
            <person name="Cantu D."/>
        </authorList>
    </citation>
    <scope>NUCLEOTIDE SEQUENCE [LARGE SCALE GENOMIC DNA]</scope>
    <source>
        <strain evidence="11">UCRPC4</strain>
    </source>
</reference>
<dbReference type="SUPFAM" id="SSF48179">
    <property type="entry name" value="6-phosphogluconate dehydrogenase C-terminal domain-like"/>
    <property type="match status" value="1"/>
</dbReference>
<keyword evidence="5 9" id="KW-0520">NAD</keyword>
<evidence type="ECO:0000259" key="10">
    <source>
        <dbReference type="SMART" id="SM00984"/>
    </source>
</evidence>
<comment type="similarity">
    <text evidence="2">Belongs to the UDP-glucose/GDP-mannose dehydrogenase family.</text>
</comment>
<proteinExistence type="inferred from homology"/>
<dbReference type="InterPro" id="IPR028356">
    <property type="entry name" value="UDPglc_DH_euk"/>
</dbReference>
<dbReference type="SMART" id="SM00984">
    <property type="entry name" value="UDPG_MGDP_dh_C"/>
    <property type="match status" value="1"/>
</dbReference>
<dbReference type="GO" id="GO:0000271">
    <property type="term" value="P:polysaccharide biosynthetic process"/>
    <property type="evidence" value="ECO:0007669"/>
    <property type="project" value="InterPro"/>
</dbReference>
<comment type="caution">
    <text evidence="11">The sequence shown here is derived from an EMBL/GenBank/DDBJ whole genome shotgun (WGS) entry which is preliminary data.</text>
</comment>
<feature type="binding site" evidence="9">
    <location>
        <position position="31"/>
    </location>
    <ligand>
        <name>NAD(+)</name>
        <dbReference type="ChEBI" id="CHEBI:57540"/>
    </ligand>
</feature>
<dbReference type="PIRSF" id="PIRSF500134">
    <property type="entry name" value="UDPglc_DH_bac"/>
    <property type="match status" value="1"/>
</dbReference>
<dbReference type="InterPro" id="IPR017476">
    <property type="entry name" value="UDP-Glc/GDP-Man"/>
</dbReference>
<comment type="pathway">
    <text evidence="1">Nucleotide-sugar biosynthesis; UDP-alpha-D-glucuronate biosynthesis; UDP-alpha-D-glucuronate from UDP-alpha-D-glucose: step 1/1.</text>
</comment>
<dbReference type="PANTHER" id="PTHR11374:SF3">
    <property type="entry name" value="UDP-GLUCOSE 6-DEHYDROGENASE"/>
    <property type="match status" value="1"/>
</dbReference>
<dbReference type="AlphaFoldDB" id="A0A0G2F2U2"/>
<dbReference type="NCBIfam" id="TIGR03026">
    <property type="entry name" value="NDP-sugDHase"/>
    <property type="match status" value="1"/>
</dbReference>
<protein>
    <recommendedName>
        <fullName evidence="3">UDP-glucose 6-dehydrogenase</fullName>
        <ecNumber evidence="3">1.1.1.22</ecNumber>
    </recommendedName>
</protein>
<dbReference type="InterPro" id="IPR014026">
    <property type="entry name" value="UDP-Glc/GDP-Man_DH_dimer"/>
</dbReference>
<feature type="binding site" evidence="9">
    <location>
        <position position="352"/>
    </location>
    <ligand>
        <name>NAD(+)</name>
        <dbReference type="ChEBI" id="CHEBI:57540"/>
    </ligand>
</feature>
<evidence type="ECO:0000256" key="6">
    <source>
        <dbReference type="ARBA" id="ARBA00047473"/>
    </source>
</evidence>
<evidence type="ECO:0000313" key="11">
    <source>
        <dbReference type="EMBL" id="KKY29117.1"/>
    </source>
</evidence>
<dbReference type="GO" id="GO:0006024">
    <property type="term" value="P:glycosaminoglycan biosynthetic process"/>
    <property type="evidence" value="ECO:0007669"/>
    <property type="project" value="TreeGrafter"/>
</dbReference>
<feature type="binding site" evidence="8">
    <location>
        <position position="345"/>
    </location>
    <ligand>
        <name>substrate</name>
    </ligand>
</feature>
<feature type="binding site" evidence="9">
    <location>
        <position position="285"/>
    </location>
    <ligand>
        <name>NAD(+)</name>
        <dbReference type="ChEBI" id="CHEBI:57540"/>
    </ligand>
</feature>
<dbReference type="GO" id="GO:0006065">
    <property type="term" value="P:UDP-glucuronate biosynthetic process"/>
    <property type="evidence" value="ECO:0007669"/>
    <property type="project" value="UniProtKB-UniPathway"/>
</dbReference>
<gene>
    <name evidence="11" type="ORF">UCRPC4_g00149</name>
</gene>
<organism evidence="11 12">
    <name type="scientific">Phaeomoniella chlamydospora</name>
    <name type="common">Phaeoacremonium chlamydosporum</name>
    <dbReference type="NCBI Taxonomy" id="158046"/>
    <lineage>
        <taxon>Eukaryota</taxon>
        <taxon>Fungi</taxon>
        <taxon>Dikarya</taxon>
        <taxon>Ascomycota</taxon>
        <taxon>Pezizomycotina</taxon>
        <taxon>Eurotiomycetes</taxon>
        <taxon>Chaetothyriomycetidae</taxon>
        <taxon>Phaeomoniellales</taxon>
        <taxon>Phaeomoniellaceae</taxon>
        <taxon>Phaeomoniella</taxon>
    </lineage>
</organism>
<keyword evidence="4" id="KW-0560">Oxidoreductase</keyword>
<dbReference type="PANTHER" id="PTHR11374">
    <property type="entry name" value="UDP-GLUCOSE DEHYDROGENASE/UDP-MANNAC DEHYDROGENASE"/>
    <property type="match status" value="1"/>
</dbReference>
<dbReference type="Pfam" id="PF03720">
    <property type="entry name" value="UDPG_MGDP_dh_C"/>
    <property type="match status" value="1"/>
</dbReference>
<dbReference type="Gene3D" id="3.40.50.720">
    <property type="entry name" value="NAD(P)-binding Rossmann-like Domain"/>
    <property type="match status" value="2"/>
</dbReference>
<dbReference type="UniPathway" id="UPA00038">
    <property type="reaction ID" value="UER00491"/>
</dbReference>
<dbReference type="InterPro" id="IPR036220">
    <property type="entry name" value="UDP-Glc/GDP-Man_DH_C_sf"/>
</dbReference>
<dbReference type="InterPro" id="IPR036291">
    <property type="entry name" value="NAD(P)-bd_dom_sf"/>
</dbReference>
<evidence type="ECO:0000256" key="4">
    <source>
        <dbReference type="ARBA" id="ARBA00023002"/>
    </source>
</evidence>
<dbReference type="GO" id="GO:0051287">
    <property type="term" value="F:NAD binding"/>
    <property type="evidence" value="ECO:0007669"/>
    <property type="project" value="InterPro"/>
</dbReference>
<dbReference type="InterPro" id="IPR001732">
    <property type="entry name" value="UDP-Glc/GDP-Man_DH_N"/>
</dbReference>
<sequence length="553" mass="60382">MRRIQTTRPVCGPTAAVIALKNPEITVNVADLNAARIRKWNSQHLPVHEPGLLDVVRAARNGIKGLTKLDERTPNLFFTTEVQRCVEEADLILMSVNTPTKMTGIGAGSATNLVSLESAVTSVAQWAKPGAVIVEKSTVPCRTAQMIRQTLDLHRPGVSFEVLSNPEFLAEGTAIKNLLNPDRILIGSTRTPEGYTAAAALKSVYAAWVDPTKIITVNLWSSELAKLVANAMLAQRISSINSISAVCEATGADINELSYAIGLDTRLGAKFLKAGLGFGGSCFKKDILNLVYMAHSLHLPEVGEYWLQVLKINDYQRERFVRNVVTRLHSTLMGKKIAILGWAFKEDTNDTRESPAIEVVKSLLADSPREIAIYDPGCTPDDMKEEVQQLVATPGQNLLSPVGPVTICGDALEACKNANAILILTPWDQFRFSAKSAKTSAFYDNCQSGKTSMECQSSGLTAKVQTLAASMTEPAVAELSCEDDCRECSRGHNEKRTYGGRIDWEQISESMKKPKWVFDGRGLVDRPNMEQLGFRVEAIGQVGLQSKLNGYDL</sequence>
<feature type="binding site" evidence="8">
    <location>
        <position position="279"/>
    </location>
    <ligand>
        <name>substrate</name>
    </ligand>
</feature>
<accession>A0A0G2F2U2</accession>
<evidence type="ECO:0000256" key="7">
    <source>
        <dbReference type="PIRSR" id="PIRSR500134-1"/>
    </source>
</evidence>
<dbReference type="EMBL" id="LCWF01000005">
    <property type="protein sequence ID" value="KKY29117.1"/>
    <property type="molecule type" value="Genomic_DNA"/>
</dbReference>
<comment type="catalytic activity">
    <reaction evidence="6">
        <text>UDP-alpha-D-glucose + 2 NAD(+) + H2O = UDP-alpha-D-glucuronate + 2 NADH + 3 H(+)</text>
        <dbReference type="Rhea" id="RHEA:23596"/>
        <dbReference type="ChEBI" id="CHEBI:15377"/>
        <dbReference type="ChEBI" id="CHEBI:15378"/>
        <dbReference type="ChEBI" id="CHEBI:57540"/>
        <dbReference type="ChEBI" id="CHEBI:57945"/>
        <dbReference type="ChEBI" id="CHEBI:58052"/>
        <dbReference type="ChEBI" id="CHEBI:58885"/>
        <dbReference type="EC" id="1.1.1.22"/>
    </reaction>
</comment>
<evidence type="ECO:0000313" key="12">
    <source>
        <dbReference type="Proteomes" id="UP000053317"/>
    </source>
</evidence>
<evidence type="ECO:0000256" key="1">
    <source>
        <dbReference type="ARBA" id="ARBA00004701"/>
    </source>
</evidence>
<feature type="binding site" evidence="9">
    <location>
        <position position="171"/>
    </location>
    <ligand>
        <name>NAD(+)</name>
        <dbReference type="ChEBI" id="CHEBI:57540"/>
    </ligand>
</feature>
<dbReference type="InterPro" id="IPR028357">
    <property type="entry name" value="UDPglc_DH_bac"/>
</dbReference>
<dbReference type="SUPFAM" id="SSF51735">
    <property type="entry name" value="NAD(P)-binding Rossmann-fold domains"/>
    <property type="match status" value="1"/>
</dbReference>
<feature type="binding site" evidence="8">
    <location>
        <begin position="271"/>
        <end position="275"/>
    </location>
    <ligand>
        <name>substrate</name>
    </ligand>
</feature>
<dbReference type="Pfam" id="PF03721">
    <property type="entry name" value="UDPG_MGDP_dh_N"/>
    <property type="match status" value="1"/>
</dbReference>
<feature type="domain" description="UDP-glucose/GDP-mannose dehydrogenase C-terminal" evidence="10">
    <location>
        <begin position="338"/>
        <end position="445"/>
    </location>
</feature>
<feature type="binding site" evidence="9">
    <location>
        <position position="36"/>
    </location>
    <ligand>
        <name>NAD(+)</name>
        <dbReference type="ChEBI" id="CHEBI:57540"/>
    </ligand>
</feature>
<evidence type="ECO:0000256" key="9">
    <source>
        <dbReference type="PIRSR" id="PIRSR500134-3"/>
    </source>
</evidence>
<dbReference type="OrthoDB" id="5059218at2759"/>
<feature type="binding site" evidence="8">
    <location>
        <begin position="168"/>
        <end position="171"/>
    </location>
    <ligand>
        <name>substrate</name>
    </ligand>
</feature>
<keyword evidence="12" id="KW-1185">Reference proteome</keyword>
<dbReference type="Gene3D" id="1.20.5.100">
    <property type="entry name" value="Cytochrome c1, transmembrane anchor, C-terminal"/>
    <property type="match status" value="1"/>
</dbReference>
<dbReference type="FunFam" id="1.20.5.100:FF:000001">
    <property type="entry name" value="UDP-glucose 6-dehydrogenase"/>
    <property type="match status" value="1"/>
</dbReference>
<feature type="binding site" evidence="8">
    <location>
        <position position="226"/>
    </location>
    <ligand>
        <name>substrate</name>
    </ligand>
</feature>
<evidence type="ECO:0000256" key="3">
    <source>
        <dbReference type="ARBA" id="ARBA00012954"/>
    </source>
</evidence>
<dbReference type="Pfam" id="PF00984">
    <property type="entry name" value="UDPG_MGDP_dh"/>
    <property type="match status" value="1"/>
</dbReference>
<feature type="active site" description="Nucleophile" evidence="7">
    <location>
        <position position="282"/>
    </location>
</feature>
<dbReference type="Proteomes" id="UP000053317">
    <property type="component" value="Unassembled WGS sequence"/>
</dbReference>
<dbReference type="InterPro" id="IPR014027">
    <property type="entry name" value="UDP-Glc/GDP-Man_DH_C"/>
</dbReference>